<proteinExistence type="predicted"/>
<evidence type="ECO:0000313" key="2">
    <source>
        <dbReference type="EMBL" id="KAF5840241.1"/>
    </source>
</evidence>
<dbReference type="Proteomes" id="UP000815325">
    <property type="component" value="Unassembled WGS sequence"/>
</dbReference>
<name>A0ABQ7H086_DUNSA</name>
<organism evidence="2 3">
    <name type="scientific">Dunaliella salina</name>
    <name type="common">Green alga</name>
    <name type="synonym">Protococcus salinus</name>
    <dbReference type="NCBI Taxonomy" id="3046"/>
    <lineage>
        <taxon>Eukaryota</taxon>
        <taxon>Viridiplantae</taxon>
        <taxon>Chlorophyta</taxon>
        <taxon>core chlorophytes</taxon>
        <taxon>Chlorophyceae</taxon>
        <taxon>CS clade</taxon>
        <taxon>Chlamydomonadales</taxon>
        <taxon>Dunaliellaceae</taxon>
        <taxon>Dunaliella</taxon>
    </lineage>
</organism>
<accession>A0ABQ7H086</accession>
<comment type="caution">
    <text evidence="2">The sequence shown here is derived from an EMBL/GenBank/DDBJ whole genome shotgun (WGS) entry which is preliminary data.</text>
</comment>
<protein>
    <submittedName>
        <fullName evidence="2">Uncharacterized protein</fullName>
    </submittedName>
</protein>
<sequence length="231" mass="23810">GCLLALFERCGHGAEEDQAWASLQRLAPLLMLPQEAASEEVRCLAFRCMLALLAPPTPTAAGSGLSTPQHAMPMPSSAAASSHPQPTQQHQQPSAQADAAEDFDVDALLLSSPADMLAEEELANGPGEPLAFGVHAKGYHAGGPAHPGISTAHSMHSTHNSSRGVLIGMDSGPLAVQVPPLSRALSSEPAAPLLGYMVHACLAASEVEMAVGGGAGGSRMLRLVALRLLRR</sequence>
<gene>
    <name evidence="2" type="ORF">DUNSADRAFT_17344</name>
</gene>
<feature type="non-terminal residue" evidence="2">
    <location>
        <position position="1"/>
    </location>
</feature>
<dbReference type="EMBL" id="MU069519">
    <property type="protein sequence ID" value="KAF5840241.1"/>
    <property type="molecule type" value="Genomic_DNA"/>
</dbReference>
<feature type="compositionally biased region" description="Low complexity" evidence="1">
    <location>
        <begin position="68"/>
        <end position="97"/>
    </location>
</feature>
<reference evidence="2" key="1">
    <citation type="submission" date="2017-08" db="EMBL/GenBank/DDBJ databases">
        <authorList>
            <person name="Polle J.E."/>
            <person name="Barry K."/>
            <person name="Cushman J."/>
            <person name="Schmutz J."/>
            <person name="Tran D."/>
            <person name="Hathwaick L.T."/>
            <person name="Yim W.C."/>
            <person name="Jenkins J."/>
            <person name="Mckie-Krisberg Z.M."/>
            <person name="Prochnik S."/>
            <person name="Lindquist E."/>
            <person name="Dockter R.B."/>
            <person name="Adam C."/>
            <person name="Molina H."/>
            <person name="Bunkerborg J."/>
            <person name="Jin E."/>
            <person name="Buchheim M."/>
            <person name="Magnuson J."/>
        </authorList>
    </citation>
    <scope>NUCLEOTIDE SEQUENCE</scope>
    <source>
        <strain evidence="2">CCAP 19/18</strain>
    </source>
</reference>
<keyword evidence="3" id="KW-1185">Reference proteome</keyword>
<evidence type="ECO:0000313" key="3">
    <source>
        <dbReference type="Proteomes" id="UP000815325"/>
    </source>
</evidence>
<feature type="region of interest" description="Disordered" evidence="1">
    <location>
        <begin position="59"/>
        <end position="99"/>
    </location>
</feature>
<evidence type="ECO:0000256" key="1">
    <source>
        <dbReference type="SAM" id="MobiDB-lite"/>
    </source>
</evidence>
<feature type="non-terminal residue" evidence="2">
    <location>
        <position position="231"/>
    </location>
</feature>